<dbReference type="AlphaFoldDB" id="A0A1F5Z851"/>
<evidence type="ECO:0000313" key="4">
    <source>
        <dbReference type="Proteomes" id="UP000177354"/>
    </source>
</evidence>
<dbReference type="InterPro" id="IPR029044">
    <property type="entry name" value="Nucleotide-diphossugar_trans"/>
</dbReference>
<keyword evidence="1" id="KW-0812">Transmembrane</keyword>
<dbReference type="SUPFAM" id="SSF53448">
    <property type="entry name" value="Nucleotide-diphospho-sugar transferases"/>
    <property type="match status" value="1"/>
</dbReference>
<gene>
    <name evidence="3" type="ORF">A2777_02825</name>
</gene>
<evidence type="ECO:0000256" key="1">
    <source>
        <dbReference type="SAM" id="Phobius"/>
    </source>
</evidence>
<dbReference type="PANTHER" id="PTHR43630">
    <property type="entry name" value="POLY-BETA-1,6-N-ACETYL-D-GLUCOSAMINE SYNTHASE"/>
    <property type="match status" value="1"/>
</dbReference>
<feature type="transmembrane region" description="Helical" evidence="1">
    <location>
        <begin position="223"/>
        <end position="245"/>
    </location>
</feature>
<evidence type="ECO:0000313" key="3">
    <source>
        <dbReference type="EMBL" id="OGG08357.1"/>
    </source>
</evidence>
<dbReference type="CDD" id="cd02511">
    <property type="entry name" value="Beta4Glucosyltransferase"/>
    <property type="match status" value="1"/>
</dbReference>
<feature type="domain" description="Glycosyltransferase 2-like" evidence="2">
    <location>
        <begin position="3"/>
        <end position="127"/>
    </location>
</feature>
<sequence length="254" mass="29479">MISAVILTKNESDNIADCLKSLNWCSEIVIVDDLSADGTVDVIERLKDEFKKNGTVIRIYKRSLNADFSAQRNFAMSKVNNEWILFIDADERVPELLKDEILKRMNGLSDFAGFFIKRRDYFYNKPLLHGETAGLKFIRLARLNTGLWQGRVHEIWKIKGKTDVFQNHLDHFPHKNVAGFLSKINRYSDYVAQSWKEQGRSISSWQILIYPVIKFINNYIVKLGFLDGVPGLIMAVMMSFHSFLVRGKYLTRYQ</sequence>
<dbReference type="Pfam" id="PF00535">
    <property type="entry name" value="Glycos_transf_2"/>
    <property type="match status" value="1"/>
</dbReference>
<protein>
    <recommendedName>
        <fullName evidence="2">Glycosyltransferase 2-like domain-containing protein</fullName>
    </recommendedName>
</protein>
<dbReference type="EMBL" id="MFJF01000002">
    <property type="protein sequence ID" value="OGG08357.1"/>
    <property type="molecule type" value="Genomic_DNA"/>
</dbReference>
<name>A0A1F5Z851_9BACT</name>
<reference evidence="3 4" key="1">
    <citation type="journal article" date="2016" name="Nat. Commun.">
        <title>Thousands of microbial genomes shed light on interconnected biogeochemical processes in an aquifer system.</title>
        <authorList>
            <person name="Anantharaman K."/>
            <person name="Brown C.T."/>
            <person name="Hug L.A."/>
            <person name="Sharon I."/>
            <person name="Castelle C.J."/>
            <person name="Probst A.J."/>
            <person name="Thomas B.C."/>
            <person name="Singh A."/>
            <person name="Wilkins M.J."/>
            <person name="Karaoz U."/>
            <person name="Brodie E.L."/>
            <person name="Williams K.H."/>
            <person name="Hubbard S.S."/>
            <person name="Banfield J.F."/>
        </authorList>
    </citation>
    <scope>NUCLEOTIDE SEQUENCE [LARGE SCALE GENOMIC DNA]</scope>
</reference>
<accession>A0A1F5Z851</accession>
<proteinExistence type="predicted"/>
<dbReference type="Proteomes" id="UP000177354">
    <property type="component" value="Unassembled WGS sequence"/>
</dbReference>
<dbReference type="PANTHER" id="PTHR43630:SF2">
    <property type="entry name" value="GLYCOSYLTRANSFERASE"/>
    <property type="match status" value="1"/>
</dbReference>
<evidence type="ECO:0000259" key="2">
    <source>
        <dbReference type="Pfam" id="PF00535"/>
    </source>
</evidence>
<comment type="caution">
    <text evidence="3">The sequence shown here is derived from an EMBL/GenBank/DDBJ whole genome shotgun (WGS) entry which is preliminary data.</text>
</comment>
<dbReference type="Gene3D" id="3.90.550.10">
    <property type="entry name" value="Spore Coat Polysaccharide Biosynthesis Protein SpsA, Chain A"/>
    <property type="match status" value="1"/>
</dbReference>
<dbReference type="InterPro" id="IPR001173">
    <property type="entry name" value="Glyco_trans_2-like"/>
</dbReference>
<organism evidence="3 4">
    <name type="scientific">Candidatus Gottesmanbacteria bacterium RIFCSPHIGHO2_01_FULL_40_15</name>
    <dbReference type="NCBI Taxonomy" id="1798376"/>
    <lineage>
        <taxon>Bacteria</taxon>
        <taxon>Candidatus Gottesmaniibacteriota</taxon>
    </lineage>
</organism>
<keyword evidence="1" id="KW-1133">Transmembrane helix</keyword>
<keyword evidence="1" id="KW-0472">Membrane</keyword>